<reference evidence="3" key="2">
    <citation type="journal article" date="2023" name="Infect Dis Poverty">
        <title>Chromosome-scale genome of the human blood fluke Schistosoma mekongi and its implications for public health.</title>
        <authorList>
            <person name="Zhou M."/>
            <person name="Xu L."/>
            <person name="Xu D."/>
            <person name="Chen W."/>
            <person name="Khan J."/>
            <person name="Hu Y."/>
            <person name="Huang H."/>
            <person name="Wei H."/>
            <person name="Zhang Y."/>
            <person name="Chusongsang P."/>
            <person name="Tanasarnprasert K."/>
            <person name="Hu X."/>
            <person name="Limpanont Y."/>
            <person name="Lv Z."/>
        </authorList>
    </citation>
    <scope>NUCLEOTIDE SEQUENCE</scope>
    <source>
        <strain evidence="3">LV_2022a</strain>
    </source>
</reference>
<evidence type="ECO:0000313" key="3">
    <source>
        <dbReference type="EMBL" id="KAK4474511.1"/>
    </source>
</evidence>
<feature type="compositionally biased region" description="Low complexity" evidence="1">
    <location>
        <begin position="169"/>
        <end position="182"/>
    </location>
</feature>
<feature type="region of interest" description="Disordered" evidence="1">
    <location>
        <begin position="153"/>
        <end position="182"/>
    </location>
</feature>
<dbReference type="Pfam" id="PF13873">
    <property type="entry name" value="Myb_DNA-bind_5"/>
    <property type="match status" value="1"/>
</dbReference>
<evidence type="ECO:0000259" key="2">
    <source>
        <dbReference type="Pfam" id="PF13873"/>
    </source>
</evidence>
<name>A0AAE1ZI94_SCHME</name>
<comment type="caution">
    <text evidence="3">The sequence shown here is derived from an EMBL/GenBank/DDBJ whole genome shotgun (WGS) entry which is preliminary data.</text>
</comment>
<reference evidence="3" key="1">
    <citation type="submission" date="2022-04" db="EMBL/GenBank/DDBJ databases">
        <authorList>
            <person name="Xu L."/>
            <person name="Lv Z."/>
        </authorList>
    </citation>
    <scope>NUCLEOTIDE SEQUENCE</scope>
    <source>
        <strain evidence="3">LV_2022a</strain>
    </source>
</reference>
<dbReference type="Proteomes" id="UP001292079">
    <property type="component" value="Unassembled WGS sequence"/>
</dbReference>
<proteinExistence type="predicted"/>
<sequence>MQSLPGNSLLKVGKRSERYTHQELRFLLKEVQKYPNIIESPNSHSETKHRKRLLWQYISQKLRNEFPNSNPKSALQLRNWWKRTKSRAKQRLSSGLLTPAKCKYSDISCREFHENSRGYLEVIFSEICEFKHQILTSYTPEKEDSEFTKFLSETSEDYSVEDEETMCESSTSSNSDNNQLSQSSTAISFENNLPFNCTSSVALHETNQIQNKDVNDAQKETNIPTSNTSAFNPTKVIPNSYDISEPIIQDDNTTVLLNQIVTNAATKLLSNYKNLIENPLIYSLSKIYHADGRSLQKSLNESDGDVLMEETNQSENPPFYFTNASEDPEDTLKNETHMFCVPTSSNLSNCSTAYKESKSFKISNDELISSLWLEMMKIDKEILRLKKRKLDIKIIISEGYCNNYFHKFQVP</sequence>
<organism evidence="3 4">
    <name type="scientific">Schistosoma mekongi</name>
    <name type="common">Parasitic worm</name>
    <dbReference type="NCBI Taxonomy" id="38744"/>
    <lineage>
        <taxon>Eukaryota</taxon>
        <taxon>Metazoa</taxon>
        <taxon>Spiralia</taxon>
        <taxon>Lophotrochozoa</taxon>
        <taxon>Platyhelminthes</taxon>
        <taxon>Trematoda</taxon>
        <taxon>Digenea</taxon>
        <taxon>Strigeidida</taxon>
        <taxon>Schistosomatoidea</taxon>
        <taxon>Schistosomatidae</taxon>
        <taxon>Schistosoma</taxon>
    </lineage>
</organism>
<keyword evidence="4" id="KW-1185">Reference proteome</keyword>
<dbReference type="InterPro" id="IPR028002">
    <property type="entry name" value="Myb_DNA-bind_5"/>
</dbReference>
<dbReference type="AlphaFoldDB" id="A0AAE1ZI94"/>
<evidence type="ECO:0000313" key="4">
    <source>
        <dbReference type="Proteomes" id="UP001292079"/>
    </source>
</evidence>
<dbReference type="EMBL" id="JALJAT010000001">
    <property type="protein sequence ID" value="KAK4474511.1"/>
    <property type="molecule type" value="Genomic_DNA"/>
</dbReference>
<protein>
    <recommendedName>
        <fullName evidence="2">Myb/SANT-like DNA-binding domain-containing protein</fullName>
    </recommendedName>
</protein>
<feature type="compositionally biased region" description="Acidic residues" evidence="1">
    <location>
        <begin position="154"/>
        <end position="166"/>
    </location>
</feature>
<accession>A0AAE1ZI94</accession>
<gene>
    <name evidence="3" type="ORF">MN116_001659</name>
</gene>
<feature type="domain" description="Myb/SANT-like DNA-binding" evidence="2">
    <location>
        <begin position="15"/>
        <end position="92"/>
    </location>
</feature>
<evidence type="ECO:0000256" key="1">
    <source>
        <dbReference type="SAM" id="MobiDB-lite"/>
    </source>
</evidence>